<evidence type="ECO:0000313" key="2">
    <source>
        <dbReference type="Proteomes" id="UP000634136"/>
    </source>
</evidence>
<organism evidence="1 2">
    <name type="scientific">Senna tora</name>
    <dbReference type="NCBI Taxonomy" id="362788"/>
    <lineage>
        <taxon>Eukaryota</taxon>
        <taxon>Viridiplantae</taxon>
        <taxon>Streptophyta</taxon>
        <taxon>Embryophyta</taxon>
        <taxon>Tracheophyta</taxon>
        <taxon>Spermatophyta</taxon>
        <taxon>Magnoliopsida</taxon>
        <taxon>eudicotyledons</taxon>
        <taxon>Gunneridae</taxon>
        <taxon>Pentapetalae</taxon>
        <taxon>rosids</taxon>
        <taxon>fabids</taxon>
        <taxon>Fabales</taxon>
        <taxon>Fabaceae</taxon>
        <taxon>Caesalpinioideae</taxon>
        <taxon>Cassia clade</taxon>
        <taxon>Senna</taxon>
    </lineage>
</organism>
<keyword evidence="2" id="KW-1185">Reference proteome</keyword>
<protein>
    <submittedName>
        <fullName evidence="1">Uncharacterized protein</fullName>
    </submittedName>
</protein>
<evidence type="ECO:0000313" key="1">
    <source>
        <dbReference type="EMBL" id="KAF7838074.1"/>
    </source>
</evidence>
<reference evidence="1" key="1">
    <citation type="submission" date="2020-09" db="EMBL/GenBank/DDBJ databases">
        <title>Genome-Enabled Discovery of Anthraquinone Biosynthesis in Senna tora.</title>
        <authorList>
            <person name="Kang S.-H."/>
            <person name="Pandey R.P."/>
            <person name="Lee C.-M."/>
            <person name="Sim J.-S."/>
            <person name="Jeong J.-T."/>
            <person name="Choi B.-S."/>
            <person name="Jung M."/>
            <person name="Ginzburg D."/>
            <person name="Zhao K."/>
            <person name="Won S.Y."/>
            <person name="Oh T.-J."/>
            <person name="Yu Y."/>
            <person name="Kim N.-H."/>
            <person name="Lee O.R."/>
            <person name="Lee T.-H."/>
            <person name="Bashyal P."/>
            <person name="Kim T.-S."/>
            <person name="Lee W.-H."/>
            <person name="Kawkins C."/>
            <person name="Kim C.-K."/>
            <person name="Kim J.S."/>
            <person name="Ahn B.O."/>
            <person name="Rhee S.Y."/>
            <person name="Sohng J.K."/>
        </authorList>
    </citation>
    <scope>NUCLEOTIDE SEQUENCE</scope>
    <source>
        <tissue evidence="1">Leaf</tissue>
    </source>
</reference>
<dbReference type="AlphaFoldDB" id="A0A834X4W6"/>
<dbReference type="EMBL" id="JAAIUW010000003">
    <property type="protein sequence ID" value="KAF7838074.1"/>
    <property type="molecule type" value="Genomic_DNA"/>
</dbReference>
<comment type="caution">
    <text evidence="1">The sequence shown here is derived from an EMBL/GenBank/DDBJ whole genome shotgun (WGS) entry which is preliminary data.</text>
</comment>
<accession>A0A834X4W6</accession>
<gene>
    <name evidence="1" type="ORF">G2W53_006556</name>
</gene>
<dbReference type="Proteomes" id="UP000634136">
    <property type="component" value="Unassembled WGS sequence"/>
</dbReference>
<proteinExistence type="predicted"/>
<name>A0A834X4W6_9FABA</name>
<sequence length="41" mass="4731">MAPFLIPKIKKRKNMSQVIKKGGVGYKMKGGKTREERRDPQ</sequence>